<organism evidence="2 3">
    <name type="scientific">Acrobeloides nanus</name>
    <dbReference type="NCBI Taxonomy" id="290746"/>
    <lineage>
        <taxon>Eukaryota</taxon>
        <taxon>Metazoa</taxon>
        <taxon>Ecdysozoa</taxon>
        <taxon>Nematoda</taxon>
        <taxon>Chromadorea</taxon>
        <taxon>Rhabditida</taxon>
        <taxon>Tylenchina</taxon>
        <taxon>Cephalobomorpha</taxon>
        <taxon>Cephaloboidea</taxon>
        <taxon>Cephalobidae</taxon>
        <taxon>Acrobeloides</taxon>
    </lineage>
</organism>
<sequence length="134" mass="14909">MMQETFSSELYSVGSRNTLPRAFVKKDSGTNLTSNNTVNKINAASSQSKLQNDEINLIKTIHTPTKEKSESTTGSSTAREASETEVIPSSSQIASCSKEETTLPFRLFVRNKALRVRFYRNGDQFFKVCSTLKS</sequence>
<protein>
    <submittedName>
        <fullName evidence="3">Uncharacterized protein</fullName>
    </submittedName>
</protein>
<name>A0A914E063_9BILA</name>
<proteinExistence type="predicted"/>
<dbReference type="AlphaFoldDB" id="A0A914E063"/>
<accession>A0A914E063</accession>
<evidence type="ECO:0000313" key="3">
    <source>
        <dbReference type="WBParaSite" id="ACRNAN_scaffold505.g32994.t1"/>
    </source>
</evidence>
<dbReference type="Proteomes" id="UP000887540">
    <property type="component" value="Unplaced"/>
</dbReference>
<dbReference type="WBParaSite" id="ACRNAN_scaffold505.g32994.t1">
    <property type="protein sequence ID" value="ACRNAN_scaffold505.g32994.t1"/>
    <property type="gene ID" value="ACRNAN_scaffold505.g32994"/>
</dbReference>
<feature type="compositionally biased region" description="Polar residues" evidence="1">
    <location>
        <begin position="29"/>
        <end position="47"/>
    </location>
</feature>
<evidence type="ECO:0000313" key="2">
    <source>
        <dbReference type="Proteomes" id="UP000887540"/>
    </source>
</evidence>
<keyword evidence="2" id="KW-1185">Reference proteome</keyword>
<reference evidence="3" key="1">
    <citation type="submission" date="2022-11" db="UniProtKB">
        <authorList>
            <consortium name="WormBaseParasite"/>
        </authorList>
    </citation>
    <scope>IDENTIFICATION</scope>
</reference>
<feature type="region of interest" description="Disordered" evidence="1">
    <location>
        <begin position="26"/>
        <end position="47"/>
    </location>
</feature>
<evidence type="ECO:0000256" key="1">
    <source>
        <dbReference type="SAM" id="MobiDB-lite"/>
    </source>
</evidence>
<feature type="region of interest" description="Disordered" evidence="1">
    <location>
        <begin position="59"/>
        <end position="98"/>
    </location>
</feature>